<dbReference type="EMBL" id="LAZR01003483">
    <property type="protein sequence ID" value="KKN17847.1"/>
    <property type="molecule type" value="Genomic_DNA"/>
</dbReference>
<reference evidence="1" key="1">
    <citation type="journal article" date="2015" name="Nature">
        <title>Complex archaea that bridge the gap between prokaryotes and eukaryotes.</title>
        <authorList>
            <person name="Spang A."/>
            <person name="Saw J.H."/>
            <person name="Jorgensen S.L."/>
            <person name="Zaremba-Niedzwiedzka K."/>
            <person name="Martijn J."/>
            <person name="Lind A.E."/>
            <person name="van Eijk R."/>
            <person name="Schleper C."/>
            <person name="Guy L."/>
            <person name="Ettema T.J."/>
        </authorList>
    </citation>
    <scope>NUCLEOTIDE SEQUENCE</scope>
</reference>
<sequence length="61" mass="7268">MDSWIWRITVVNAKEINRRTAFIISDLTNFFDIIKLILDSIIVDNNFALDLCPQTRFNFEF</sequence>
<comment type="caution">
    <text evidence="1">The sequence shown here is derived from an EMBL/GenBank/DDBJ whole genome shotgun (WGS) entry which is preliminary data.</text>
</comment>
<evidence type="ECO:0000313" key="1">
    <source>
        <dbReference type="EMBL" id="KKN17847.1"/>
    </source>
</evidence>
<proteinExistence type="predicted"/>
<gene>
    <name evidence="1" type="ORF">LCGC14_0961620</name>
</gene>
<organism evidence="1">
    <name type="scientific">marine sediment metagenome</name>
    <dbReference type="NCBI Taxonomy" id="412755"/>
    <lineage>
        <taxon>unclassified sequences</taxon>
        <taxon>metagenomes</taxon>
        <taxon>ecological metagenomes</taxon>
    </lineage>
</organism>
<dbReference type="AlphaFoldDB" id="A0A0F9P0H1"/>
<name>A0A0F9P0H1_9ZZZZ</name>
<protein>
    <submittedName>
        <fullName evidence="1">Uncharacterized protein</fullName>
    </submittedName>
</protein>
<accession>A0A0F9P0H1</accession>